<evidence type="ECO:0000313" key="7">
    <source>
        <dbReference type="EMBL" id="SCB59624.1"/>
    </source>
</evidence>
<dbReference type="PANTHER" id="PTHR32196:SF37">
    <property type="entry name" value="L-ARABINOSE TRANSPORT SYSTEM PERMEASE PROTEIN ARAH"/>
    <property type="match status" value="1"/>
</dbReference>
<proteinExistence type="predicted"/>
<feature type="transmembrane region" description="Helical" evidence="6">
    <location>
        <begin position="288"/>
        <end position="307"/>
    </location>
</feature>
<dbReference type="PANTHER" id="PTHR32196">
    <property type="entry name" value="ABC TRANSPORTER PERMEASE PROTEIN YPHD-RELATED-RELATED"/>
    <property type="match status" value="1"/>
</dbReference>
<dbReference type="STRING" id="1138170.GA0061105_107314"/>
<dbReference type="Proteomes" id="UP000198723">
    <property type="component" value="Unassembled WGS sequence"/>
</dbReference>
<evidence type="ECO:0000313" key="8">
    <source>
        <dbReference type="Proteomes" id="UP000198723"/>
    </source>
</evidence>
<feature type="transmembrane region" description="Helical" evidence="6">
    <location>
        <begin position="209"/>
        <end position="231"/>
    </location>
</feature>
<evidence type="ECO:0000256" key="4">
    <source>
        <dbReference type="ARBA" id="ARBA00022989"/>
    </source>
</evidence>
<gene>
    <name evidence="7" type="ORF">GA0061105_107314</name>
</gene>
<protein>
    <submittedName>
        <fullName evidence="7">L-arabinose ABC transporter membrane protein</fullName>
    </submittedName>
</protein>
<organism evidence="7 8">
    <name type="scientific">Rhizobium aethiopicum</name>
    <dbReference type="NCBI Taxonomy" id="1138170"/>
    <lineage>
        <taxon>Bacteria</taxon>
        <taxon>Pseudomonadati</taxon>
        <taxon>Pseudomonadota</taxon>
        <taxon>Alphaproteobacteria</taxon>
        <taxon>Hyphomicrobiales</taxon>
        <taxon>Rhizobiaceae</taxon>
        <taxon>Rhizobium/Agrobacterium group</taxon>
        <taxon>Rhizobium</taxon>
    </lineage>
</organism>
<feature type="transmembrane region" description="Helical" evidence="6">
    <location>
        <begin position="157"/>
        <end position="178"/>
    </location>
</feature>
<dbReference type="NCBIfam" id="NF008441">
    <property type="entry name" value="PRK11285.1"/>
    <property type="match status" value="1"/>
</dbReference>
<keyword evidence="3 6" id="KW-0812">Transmembrane</keyword>
<dbReference type="GO" id="GO:0005886">
    <property type="term" value="C:plasma membrane"/>
    <property type="evidence" value="ECO:0007669"/>
    <property type="project" value="UniProtKB-SubCell"/>
</dbReference>
<feature type="transmembrane region" description="Helical" evidence="6">
    <location>
        <begin position="243"/>
        <end position="276"/>
    </location>
</feature>
<evidence type="ECO:0000256" key="5">
    <source>
        <dbReference type="ARBA" id="ARBA00023136"/>
    </source>
</evidence>
<dbReference type="CDD" id="cd06579">
    <property type="entry name" value="TM_PBP1_transp_AraH_like"/>
    <property type="match status" value="1"/>
</dbReference>
<dbReference type="AlphaFoldDB" id="A0A1C3Y564"/>
<evidence type="ECO:0000256" key="6">
    <source>
        <dbReference type="SAM" id="Phobius"/>
    </source>
</evidence>
<keyword evidence="2" id="KW-1003">Cell membrane</keyword>
<dbReference type="GO" id="GO:0022857">
    <property type="term" value="F:transmembrane transporter activity"/>
    <property type="evidence" value="ECO:0007669"/>
    <property type="project" value="InterPro"/>
</dbReference>
<feature type="transmembrane region" description="Helical" evidence="6">
    <location>
        <begin position="39"/>
        <end position="59"/>
    </location>
</feature>
<dbReference type="Pfam" id="PF02653">
    <property type="entry name" value="BPD_transp_2"/>
    <property type="match status" value="1"/>
</dbReference>
<dbReference type="EMBL" id="FMAJ01000007">
    <property type="protein sequence ID" value="SCB59624.1"/>
    <property type="molecule type" value="Genomic_DNA"/>
</dbReference>
<dbReference type="InterPro" id="IPR001851">
    <property type="entry name" value="ABC_transp_permease"/>
</dbReference>
<keyword evidence="5 6" id="KW-0472">Membrane</keyword>
<name>A0A1C3Y564_9HYPH</name>
<feature type="transmembrane region" description="Helical" evidence="6">
    <location>
        <begin position="12"/>
        <end position="33"/>
    </location>
</feature>
<sequence length="316" mass="33052">MNSLKKILLGEQGLVVIFAAAFVIVSLFVPNFLTERNMLGLLQSVVTIGIVACTMMFCLASRDFDLSVGSIVAFSGMAAVMVSNATGSIPVGLLAALLCGAVVGFVNGIVIARFRINALITTLATMQIVRGLALIASDGRAVGINDPTFYQLALSRFLTVPTPIWIMLILFVFFGFVLNRTVFGKNTLAIGGNPEASRLAGVNVVNMRVWIFALQGLVCGIAGILLASRITSGQPNAATGLELSVISACVLGGVSLAGGRAAMSGVIVGVLIMGIAENVMNLLNIQAFYQYVVRGLILLIAVLLDNLRSSAAGRRG</sequence>
<reference evidence="7 8" key="1">
    <citation type="submission" date="2016-08" db="EMBL/GenBank/DDBJ databases">
        <authorList>
            <person name="Seilhamer J.J."/>
        </authorList>
    </citation>
    <scope>NUCLEOTIDE SEQUENCE [LARGE SCALE GENOMIC DNA]</scope>
    <source>
        <strain evidence="7 8">HBR26</strain>
    </source>
</reference>
<evidence type="ECO:0000256" key="2">
    <source>
        <dbReference type="ARBA" id="ARBA00022475"/>
    </source>
</evidence>
<feature type="transmembrane region" description="Helical" evidence="6">
    <location>
        <begin position="91"/>
        <end position="112"/>
    </location>
</feature>
<evidence type="ECO:0000256" key="3">
    <source>
        <dbReference type="ARBA" id="ARBA00022692"/>
    </source>
</evidence>
<keyword evidence="4 6" id="KW-1133">Transmembrane helix</keyword>
<evidence type="ECO:0000256" key="1">
    <source>
        <dbReference type="ARBA" id="ARBA00004651"/>
    </source>
</evidence>
<feature type="transmembrane region" description="Helical" evidence="6">
    <location>
        <begin position="66"/>
        <end position="85"/>
    </location>
</feature>
<accession>A0A1C3Y564</accession>
<dbReference type="RefSeq" id="WP_064694216.1">
    <property type="nucleotide sequence ID" value="NZ_FMAJ01000007.1"/>
</dbReference>
<comment type="subcellular location">
    <subcellularLocation>
        <location evidence="1">Cell membrane</location>
        <topology evidence="1">Multi-pass membrane protein</topology>
    </subcellularLocation>
</comment>